<sequence length="236" mass="26144">WDEWVPPPRLLKFNEANIALQKSLHQTQAASTSASASASKTSTSAKGTGAAGRRKEGGRGTKRARDEDDGARRPDMRLQVPEALKVLLVDDWEAVTKNNMLVTLPREPNVVEILQEVKDEVCPGVEEYMTALERFHRRTSVVSYTGIVASAQTSRSMMDVSSIQCIAREALQRGDIVEPIPRKRRNDVCRKRTQVDRSGPIGTWAKILLPIQSAEFVTESTGELAEDPIESADNFE</sequence>
<gene>
    <name evidence="1" type="ORF">FA95DRAFT_1613553</name>
</gene>
<dbReference type="EMBL" id="MU276560">
    <property type="protein sequence ID" value="KAI0038222.1"/>
    <property type="molecule type" value="Genomic_DNA"/>
</dbReference>
<protein>
    <submittedName>
        <fullName evidence="1">MRG-domain-containing protein</fullName>
    </submittedName>
</protein>
<accession>A0ACB8R2V2</accession>
<evidence type="ECO:0000313" key="2">
    <source>
        <dbReference type="Proteomes" id="UP000814033"/>
    </source>
</evidence>
<evidence type="ECO:0000313" key="1">
    <source>
        <dbReference type="EMBL" id="KAI0038222.1"/>
    </source>
</evidence>
<keyword evidence="2" id="KW-1185">Reference proteome</keyword>
<dbReference type="Proteomes" id="UP000814033">
    <property type="component" value="Unassembled WGS sequence"/>
</dbReference>
<proteinExistence type="predicted"/>
<reference evidence="1" key="1">
    <citation type="submission" date="2021-02" db="EMBL/GenBank/DDBJ databases">
        <authorList>
            <consortium name="DOE Joint Genome Institute"/>
            <person name="Ahrendt S."/>
            <person name="Looney B.P."/>
            <person name="Miyauchi S."/>
            <person name="Morin E."/>
            <person name="Drula E."/>
            <person name="Courty P.E."/>
            <person name="Chicoki N."/>
            <person name="Fauchery L."/>
            <person name="Kohler A."/>
            <person name="Kuo A."/>
            <person name="Labutti K."/>
            <person name="Pangilinan J."/>
            <person name="Lipzen A."/>
            <person name="Riley R."/>
            <person name="Andreopoulos W."/>
            <person name="He G."/>
            <person name="Johnson J."/>
            <person name="Barry K.W."/>
            <person name="Grigoriev I.V."/>
            <person name="Nagy L."/>
            <person name="Hibbett D."/>
            <person name="Henrissat B."/>
            <person name="Matheny P.B."/>
            <person name="Labbe J."/>
            <person name="Martin F."/>
        </authorList>
    </citation>
    <scope>NUCLEOTIDE SEQUENCE</scope>
    <source>
        <strain evidence="1">FP105234-sp</strain>
    </source>
</reference>
<organism evidence="1 2">
    <name type="scientific">Auriscalpium vulgare</name>
    <dbReference type="NCBI Taxonomy" id="40419"/>
    <lineage>
        <taxon>Eukaryota</taxon>
        <taxon>Fungi</taxon>
        <taxon>Dikarya</taxon>
        <taxon>Basidiomycota</taxon>
        <taxon>Agaricomycotina</taxon>
        <taxon>Agaricomycetes</taxon>
        <taxon>Russulales</taxon>
        <taxon>Auriscalpiaceae</taxon>
        <taxon>Auriscalpium</taxon>
    </lineage>
</organism>
<feature type="non-terminal residue" evidence="1">
    <location>
        <position position="1"/>
    </location>
</feature>
<name>A0ACB8R2V2_9AGAM</name>
<reference evidence="1" key="2">
    <citation type="journal article" date="2022" name="New Phytol.">
        <title>Evolutionary transition to the ectomycorrhizal habit in the genomes of a hyperdiverse lineage of mushroom-forming fungi.</title>
        <authorList>
            <person name="Looney B."/>
            <person name="Miyauchi S."/>
            <person name="Morin E."/>
            <person name="Drula E."/>
            <person name="Courty P.E."/>
            <person name="Kohler A."/>
            <person name="Kuo A."/>
            <person name="LaButti K."/>
            <person name="Pangilinan J."/>
            <person name="Lipzen A."/>
            <person name="Riley R."/>
            <person name="Andreopoulos W."/>
            <person name="He G."/>
            <person name="Johnson J."/>
            <person name="Nolan M."/>
            <person name="Tritt A."/>
            <person name="Barry K.W."/>
            <person name="Grigoriev I.V."/>
            <person name="Nagy L.G."/>
            <person name="Hibbett D."/>
            <person name="Henrissat B."/>
            <person name="Matheny P.B."/>
            <person name="Labbe J."/>
            <person name="Martin F.M."/>
        </authorList>
    </citation>
    <scope>NUCLEOTIDE SEQUENCE</scope>
    <source>
        <strain evidence="1">FP105234-sp</strain>
    </source>
</reference>
<comment type="caution">
    <text evidence="1">The sequence shown here is derived from an EMBL/GenBank/DDBJ whole genome shotgun (WGS) entry which is preliminary data.</text>
</comment>